<comment type="pathway">
    <text evidence="1">Amino-acid biosynthesis; L-asparagine biosynthesis; L-asparagine from L-aspartate (L-Gln route): step 1/1.</text>
</comment>
<evidence type="ECO:0000256" key="1">
    <source>
        <dbReference type="ARBA" id="ARBA00005187"/>
    </source>
</evidence>
<dbReference type="GO" id="GO:0005829">
    <property type="term" value="C:cytosol"/>
    <property type="evidence" value="ECO:0007669"/>
    <property type="project" value="TreeGrafter"/>
</dbReference>
<dbReference type="PANTHER" id="PTHR43284:SF1">
    <property type="entry name" value="ASPARAGINE SYNTHETASE"/>
    <property type="match status" value="1"/>
</dbReference>
<dbReference type="PANTHER" id="PTHR43284">
    <property type="entry name" value="ASPARAGINE SYNTHETASE (GLUTAMINE-HYDROLYZING)"/>
    <property type="match status" value="1"/>
</dbReference>
<proteinExistence type="predicted"/>
<reference evidence="4" key="1">
    <citation type="journal article" date="2020" name="mSystems">
        <title>Genome- and Community-Level Interaction Insights into Carbon Utilization and Element Cycling Functions of Hydrothermarchaeota in Hydrothermal Sediment.</title>
        <authorList>
            <person name="Zhou Z."/>
            <person name="Liu Y."/>
            <person name="Xu W."/>
            <person name="Pan J."/>
            <person name="Luo Z.H."/>
            <person name="Li M."/>
        </authorList>
    </citation>
    <scope>NUCLEOTIDE SEQUENCE [LARGE SCALE GENOMIC DNA]</scope>
    <source>
        <strain evidence="4">HyVt-456</strain>
    </source>
</reference>
<dbReference type="Gene3D" id="3.40.50.620">
    <property type="entry name" value="HUPs"/>
    <property type="match status" value="1"/>
</dbReference>
<protein>
    <recommendedName>
        <fullName evidence="2">asparagine synthase (glutamine-hydrolyzing)</fullName>
        <ecNumber evidence="2">6.3.5.4</ecNumber>
    </recommendedName>
</protein>
<dbReference type="GO" id="GO:0004066">
    <property type="term" value="F:asparagine synthase (glutamine-hydrolyzing) activity"/>
    <property type="evidence" value="ECO:0007669"/>
    <property type="project" value="UniProtKB-EC"/>
</dbReference>
<dbReference type="AlphaFoldDB" id="A0A7V1LKS8"/>
<accession>A0A7V1LKS8</accession>
<dbReference type="Proteomes" id="UP000886005">
    <property type="component" value="Unassembled WGS sequence"/>
</dbReference>
<feature type="non-terminal residue" evidence="4">
    <location>
        <position position="509"/>
    </location>
</feature>
<organism evidence="4">
    <name type="scientific">Caldithrix abyssi</name>
    <dbReference type="NCBI Taxonomy" id="187145"/>
    <lineage>
        <taxon>Bacteria</taxon>
        <taxon>Pseudomonadati</taxon>
        <taxon>Calditrichota</taxon>
        <taxon>Calditrichia</taxon>
        <taxon>Calditrichales</taxon>
        <taxon>Calditrichaceae</taxon>
        <taxon>Caldithrix</taxon>
    </lineage>
</organism>
<dbReference type="EC" id="6.3.5.4" evidence="2"/>
<sequence>MAGIVLLKAKTNRPALLQAKKEQLAAFIGRRMQGAFTAVDYHTPDARTLLIHFKKNDRPNFWRDERGNWLGFSGVVFDLNDIRHYTAKELWRLYKREGAAMASRLDGHFVIKLHDDDAGETVIISDFMKNKINFICETDDFFMVTPFLALTAAIREPRIDSHAFNEFMWRYYIMSGRSMLEGARRIEPATVYRLQNNTLQSERYWAPPQSYTADTFEQSRERLTESIKQSAQLVSRVDAKPLIEFTMGQDSRTLLSAFTRQKLPFETAIFGKDDFLEVQKVREMAARYNFKLHHVTLGEEYINSPWDQVKNAILLGSAEEPAYLMGRIRHMRQQYLPFASTVVNGVHGRFYKDGTWNEMYVMNAYREPKRFRSDIFIRYRALNKNYNDTIFTEDFRRLKADTPGYMERMIRDATQGYEQSPVAIQVDVFDLFHYANFGYVANNICNLDMDVLSPLLFRRNLDIALALPAKWRYNLSRIQRGVVHALDPALAAEKTDFGGLDMRPRSGPA</sequence>
<dbReference type="SUPFAM" id="SSF52402">
    <property type="entry name" value="Adenine nucleotide alpha hydrolases-like"/>
    <property type="match status" value="1"/>
</dbReference>
<evidence type="ECO:0000256" key="2">
    <source>
        <dbReference type="ARBA" id="ARBA00012737"/>
    </source>
</evidence>
<dbReference type="InterPro" id="IPR029055">
    <property type="entry name" value="Ntn_hydrolases_N"/>
</dbReference>
<evidence type="ECO:0000313" key="4">
    <source>
        <dbReference type="EMBL" id="HED09770.1"/>
    </source>
</evidence>
<dbReference type="SUPFAM" id="SSF56235">
    <property type="entry name" value="N-terminal nucleophile aminohydrolases (Ntn hydrolases)"/>
    <property type="match status" value="1"/>
</dbReference>
<gene>
    <name evidence="4" type="ORF">ENJ10_03700</name>
</gene>
<dbReference type="Gene3D" id="3.60.20.10">
    <property type="entry name" value="Glutamine Phosphoribosylpyrophosphate, subunit 1, domain 1"/>
    <property type="match status" value="1"/>
</dbReference>
<dbReference type="EMBL" id="DRLD01000097">
    <property type="protein sequence ID" value="HED09770.1"/>
    <property type="molecule type" value="Genomic_DNA"/>
</dbReference>
<comment type="catalytic activity">
    <reaction evidence="3">
        <text>L-aspartate + L-glutamine + ATP + H2O = L-asparagine + L-glutamate + AMP + diphosphate + H(+)</text>
        <dbReference type="Rhea" id="RHEA:12228"/>
        <dbReference type="ChEBI" id="CHEBI:15377"/>
        <dbReference type="ChEBI" id="CHEBI:15378"/>
        <dbReference type="ChEBI" id="CHEBI:29985"/>
        <dbReference type="ChEBI" id="CHEBI:29991"/>
        <dbReference type="ChEBI" id="CHEBI:30616"/>
        <dbReference type="ChEBI" id="CHEBI:33019"/>
        <dbReference type="ChEBI" id="CHEBI:58048"/>
        <dbReference type="ChEBI" id="CHEBI:58359"/>
        <dbReference type="ChEBI" id="CHEBI:456215"/>
        <dbReference type="EC" id="6.3.5.4"/>
    </reaction>
</comment>
<name>A0A7V1LKS8_CALAY</name>
<dbReference type="InterPro" id="IPR014729">
    <property type="entry name" value="Rossmann-like_a/b/a_fold"/>
</dbReference>
<evidence type="ECO:0000256" key="3">
    <source>
        <dbReference type="ARBA" id="ARBA00048741"/>
    </source>
</evidence>
<comment type="caution">
    <text evidence="4">The sequence shown here is derived from an EMBL/GenBank/DDBJ whole genome shotgun (WGS) entry which is preliminary data.</text>
</comment>
<dbReference type="InterPro" id="IPR051786">
    <property type="entry name" value="ASN_synthetase/amidase"/>
</dbReference>